<dbReference type="SMART" id="SM00360">
    <property type="entry name" value="RRM"/>
    <property type="match status" value="1"/>
</dbReference>
<dbReference type="InterPro" id="IPR035979">
    <property type="entry name" value="RBD_domain_sf"/>
</dbReference>
<comment type="subunit">
    <text evidence="5">Component of the eukaryotic translation initiation factor 3 (eIF-3) complex.</text>
</comment>
<evidence type="ECO:0000256" key="5">
    <source>
        <dbReference type="HAMAP-Rule" id="MF_03006"/>
    </source>
</evidence>
<dbReference type="InterPro" id="IPR000504">
    <property type="entry name" value="RRM_dom"/>
</dbReference>
<dbReference type="PANTHER" id="PTHR10352">
    <property type="entry name" value="EUKARYOTIC TRANSLATION INITIATION FACTOR 3 SUBUNIT G"/>
    <property type="match status" value="1"/>
</dbReference>
<dbReference type="InterPro" id="IPR024675">
    <property type="entry name" value="eIF3g_N"/>
</dbReference>
<dbReference type="PROSITE" id="PS50102">
    <property type="entry name" value="RRM"/>
    <property type="match status" value="1"/>
</dbReference>
<dbReference type="InterPro" id="IPR034240">
    <property type="entry name" value="eIF3G_RRM"/>
</dbReference>
<feature type="domain" description="RRM" evidence="8">
    <location>
        <begin position="203"/>
        <end position="281"/>
    </location>
</feature>
<dbReference type="PIRSF" id="PIRSF037949">
    <property type="entry name" value="Transl_init_eIF-3_RNA-bind"/>
    <property type="match status" value="1"/>
</dbReference>
<comment type="subcellular location">
    <subcellularLocation>
        <location evidence="5">Cytoplasm</location>
    </subcellularLocation>
</comment>
<dbReference type="Pfam" id="PF12353">
    <property type="entry name" value="eIF3g"/>
    <property type="match status" value="1"/>
</dbReference>
<dbReference type="GO" id="GO:0033290">
    <property type="term" value="C:eukaryotic 48S preinitiation complex"/>
    <property type="evidence" value="ECO:0007669"/>
    <property type="project" value="UniProtKB-UniRule"/>
</dbReference>
<keyword evidence="2 5" id="KW-0396">Initiation factor</keyword>
<evidence type="ECO:0000256" key="3">
    <source>
        <dbReference type="ARBA" id="ARBA00022884"/>
    </source>
</evidence>
<proteinExistence type="inferred from homology"/>
<dbReference type="GO" id="GO:0001732">
    <property type="term" value="P:formation of cytoplasmic translation initiation complex"/>
    <property type="evidence" value="ECO:0007669"/>
    <property type="project" value="UniProtKB-UniRule"/>
</dbReference>
<feature type="region of interest" description="Disordered" evidence="7">
    <location>
        <begin position="285"/>
        <end position="323"/>
    </location>
</feature>
<dbReference type="EMBL" id="HBHJ01000944">
    <property type="protein sequence ID" value="CAD9660681.1"/>
    <property type="molecule type" value="Transcribed_RNA"/>
</dbReference>
<evidence type="ECO:0000256" key="1">
    <source>
        <dbReference type="ARBA" id="ARBA00022490"/>
    </source>
</evidence>
<dbReference type="HAMAP" id="MF_03006">
    <property type="entry name" value="eIF3g"/>
    <property type="match status" value="1"/>
</dbReference>
<name>A0A7S2R562_9STRA</name>
<dbReference type="Gene3D" id="3.30.70.330">
    <property type="match status" value="1"/>
</dbReference>
<evidence type="ECO:0000256" key="2">
    <source>
        <dbReference type="ARBA" id="ARBA00022540"/>
    </source>
</evidence>
<feature type="compositionally biased region" description="Gly residues" evidence="7">
    <location>
        <begin position="285"/>
        <end position="299"/>
    </location>
</feature>
<evidence type="ECO:0000256" key="4">
    <source>
        <dbReference type="ARBA" id="ARBA00022917"/>
    </source>
</evidence>
<dbReference type="GO" id="GO:0005852">
    <property type="term" value="C:eukaryotic translation initiation factor 3 complex"/>
    <property type="evidence" value="ECO:0007669"/>
    <property type="project" value="UniProtKB-UniRule"/>
</dbReference>
<comment type="function">
    <text evidence="5">RNA-binding component of the eukaryotic translation initiation factor 3 (eIF-3) complex, which is involved in protein synthesis of a specialized repertoire of mRNAs and, together with other initiation factors, stimulates binding of mRNA and methionyl-tRNAi to the 40S ribosome. The eIF-3 complex specifically targets and initiates translation of a subset of mRNAs involved in cell proliferation. This subunit can bind 18S rRNA.</text>
</comment>
<evidence type="ECO:0000313" key="9">
    <source>
        <dbReference type="EMBL" id="CAD9660681.1"/>
    </source>
</evidence>
<evidence type="ECO:0000256" key="6">
    <source>
        <dbReference type="PROSITE-ProRule" id="PRU00176"/>
    </source>
</evidence>
<dbReference type="AlphaFoldDB" id="A0A7S2R562"/>
<gene>
    <name evidence="9" type="ORF">RMAR1173_LOCUS609</name>
</gene>
<dbReference type="InterPro" id="IPR017334">
    <property type="entry name" value="eIF3_g"/>
</dbReference>
<keyword evidence="1 5" id="KW-0963">Cytoplasm</keyword>
<feature type="compositionally biased region" description="Acidic residues" evidence="7">
    <location>
        <begin position="139"/>
        <end position="150"/>
    </location>
</feature>
<keyword evidence="4 5" id="KW-0648">Protein biosynthesis</keyword>
<organism evidence="9">
    <name type="scientific">Rhizochromulina marina</name>
    <dbReference type="NCBI Taxonomy" id="1034831"/>
    <lineage>
        <taxon>Eukaryota</taxon>
        <taxon>Sar</taxon>
        <taxon>Stramenopiles</taxon>
        <taxon>Ochrophyta</taxon>
        <taxon>Dictyochophyceae</taxon>
        <taxon>Rhizochromulinales</taxon>
        <taxon>Rhizochromulina</taxon>
    </lineage>
</organism>
<feature type="compositionally biased region" description="Gly residues" evidence="7">
    <location>
        <begin position="153"/>
        <end position="165"/>
    </location>
</feature>
<reference evidence="9" key="1">
    <citation type="submission" date="2021-01" db="EMBL/GenBank/DDBJ databases">
        <authorList>
            <person name="Corre E."/>
            <person name="Pelletier E."/>
            <person name="Niang G."/>
            <person name="Scheremetjew M."/>
            <person name="Finn R."/>
            <person name="Kale V."/>
            <person name="Holt S."/>
            <person name="Cochrane G."/>
            <person name="Meng A."/>
            <person name="Brown T."/>
            <person name="Cohen L."/>
        </authorList>
    </citation>
    <scope>NUCLEOTIDE SEQUENCE</scope>
    <source>
        <strain evidence="9">CCMP1243</strain>
    </source>
</reference>
<dbReference type="GO" id="GO:0003743">
    <property type="term" value="F:translation initiation factor activity"/>
    <property type="evidence" value="ECO:0007669"/>
    <property type="project" value="UniProtKB-UniRule"/>
</dbReference>
<comment type="similarity">
    <text evidence="5">Belongs to the eIF-3 subunit G family.</text>
</comment>
<sequence length="323" mass="35092">MASFGSKKNWGDAEEDEGYLPEPVETAVDAKGIKTRTEYRLNDLQQKIKVVKKIRVRHNELRLSKAAVARRARLEKFGNVRSGGDESNSTIVDYNEVKMVHPKQADQEDEGQAANVKNAFEAFQKKQQWRALHRKYDGDEGDLPPGDDEGEARMGGGGGGDGAGGKYVPPSLRGGGGAGTGLRTGSLATMTVDESSIDEKDLKTIRVSNLSEDTKEADLQDLFQPFGSIFRIYLAKDKETMTSRGFAFVSFNRREDAEVAMNKLQGYGYDHLILRLEWAKPSGREGGAGGGGGGGGGQFRSGYGKALAQDTDQKVSFASNLTR</sequence>
<dbReference type="InterPro" id="IPR012677">
    <property type="entry name" value="Nucleotide-bd_a/b_plait_sf"/>
</dbReference>
<dbReference type="Pfam" id="PF00076">
    <property type="entry name" value="RRM_1"/>
    <property type="match status" value="1"/>
</dbReference>
<protein>
    <recommendedName>
        <fullName evidence="5">Eukaryotic translation initiation factor 3 subunit G</fullName>
        <shortName evidence="5">eIF3g</shortName>
    </recommendedName>
    <alternativeName>
        <fullName evidence="5">Eukaryotic translation initiation factor 3 RNA-binding subunit</fullName>
        <shortName evidence="5">eIF-3 RNA-binding subunit</shortName>
    </alternativeName>
    <alternativeName>
        <fullName evidence="5">Eukaryotic translation initiation factor 3 subunit 4</fullName>
    </alternativeName>
</protein>
<dbReference type="CDD" id="cd12408">
    <property type="entry name" value="RRM_eIF3G_like"/>
    <property type="match status" value="1"/>
</dbReference>
<evidence type="ECO:0000256" key="7">
    <source>
        <dbReference type="SAM" id="MobiDB-lite"/>
    </source>
</evidence>
<dbReference type="SUPFAM" id="SSF54928">
    <property type="entry name" value="RNA-binding domain, RBD"/>
    <property type="match status" value="1"/>
</dbReference>
<feature type="compositionally biased region" description="Polar residues" evidence="7">
    <location>
        <begin position="314"/>
        <end position="323"/>
    </location>
</feature>
<keyword evidence="3 6" id="KW-0694">RNA-binding</keyword>
<dbReference type="GO" id="GO:0003723">
    <property type="term" value="F:RNA binding"/>
    <property type="evidence" value="ECO:0007669"/>
    <property type="project" value="UniProtKB-UniRule"/>
</dbReference>
<feature type="region of interest" description="Disordered" evidence="7">
    <location>
        <begin position="136"/>
        <end position="181"/>
    </location>
</feature>
<feature type="region of interest" description="Disordered" evidence="7">
    <location>
        <begin position="1"/>
        <end position="24"/>
    </location>
</feature>
<accession>A0A7S2R562</accession>
<dbReference type="GO" id="GO:0016282">
    <property type="term" value="C:eukaryotic 43S preinitiation complex"/>
    <property type="evidence" value="ECO:0007669"/>
    <property type="project" value="UniProtKB-UniRule"/>
</dbReference>
<evidence type="ECO:0000259" key="8">
    <source>
        <dbReference type="PROSITE" id="PS50102"/>
    </source>
</evidence>